<feature type="binding site" evidence="22">
    <location>
        <position position="106"/>
    </location>
    <ligand>
        <name>ATP</name>
        <dbReference type="ChEBI" id="CHEBI:30616"/>
    </ligand>
</feature>
<feature type="coiled-coil region" evidence="23">
    <location>
        <begin position="914"/>
        <end position="941"/>
    </location>
</feature>
<keyword evidence="6" id="KW-0963">Cytoplasm</keyword>
<comment type="catalytic activity">
    <reaction evidence="18">
        <text>L-threonyl-[protein] + ATP = O-phospho-L-threonyl-[protein] + ADP + H(+)</text>
        <dbReference type="Rhea" id="RHEA:46608"/>
        <dbReference type="Rhea" id="RHEA-COMP:11060"/>
        <dbReference type="Rhea" id="RHEA-COMP:11605"/>
        <dbReference type="ChEBI" id="CHEBI:15378"/>
        <dbReference type="ChEBI" id="CHEBI:30013"/>
        <dbReference type="ChEBI" id="CHEBI:30616"/>
        <dbReference type="ChEBI" id="CHEBI:61977"/>
        <dbReference type="ChEBI" id="CHEBI:456216"/>
        <dbReference type="EC" id="2.7.11.1"/>
    </reaction>
</comment>
<gene>
    <name evidence="31" type="primary">Cdc42bpa</name>
    <name evidence="31" type="ORF">PACPHI_R03277</name>
</gene>
<dbReference type="Gene3D" id="3.30.200.20">
    <property type="entry name" value="Phosphorylase Kinase, domain 1"/>
    <property type="match status" value="1"/>
</dbReference>
<keyword evidence="32" id="KW-1185">Reference proteome</keyword>
<dbReference type="InterPro" id="IPR017892">
    <property type="entry name" value="Pkinase_C"/>
</dbReference>
<evidence type="ECO:0000313" key="32">
    <source>
        <dbReference type="Proteomes" id="UP000570547"/>
    </source>
</evidence>
<dbReference type="InterPro" id="IPR036322">
    <property type="entry name" value="WD40_repeat_dom_sf"/>
</dbReference>
<evidence type="ECO:0000256" key="18">
    <source>
        <dbReference type="ARBA" id="ARBA00047899"/>
    </source>
</evidence>
<comment type="catalytic activity">
    <reaction evidence="19">
        <text>L-seryl-[protein] + ATP = O-phospho-L-seryl-[protein] + ADP + H(+)</text>
        <dbReference type="Rhea" id="RHEA:17989"/>
        <dbReference type="Rhea" id="RHEA-COMP:9863"/>
        <dbReference type="Rhea" id="RHEA-COMP:11604"/>
        <dbReference type="ChEBI" id="CHEBI:15378"/>
        <dbReference type="ChEBI" id="CHEBI:29999"/>
        <dbReference type="ChEBI" id="CHEBI:30616"/>
        <dbReference type="ChEBI" id="CHEBI:83421"/>
        <dbReference type="ChEBI" id="CHEBI:456216"/>
        <dbReference type="EC" id="2.7.11.1"/>
    </reaction>
</comment>
<reference evidence="31 32" key="1">
    <citation type="submission" date="2019-09" db="EMBL/GenBank/DDBJ databases">
        <title>Bird 10,000 Genomes (B10K) Project - Family phase.</title>
        <authorList>
            <person name="Zhang G."/>
        </authorList>
    </citation>
    <scope>NUCLEOTIDE SEQUENCE [LARGE SCALE GENOMIC DNA]</scope>
    <source>
        <strain evidence="31">B10K-DU-001-28</strain>
        <tissue evidence="31">Muscle</tissue>
    </source>
</reference>
<evidence type="ECO:0000256" key="6">
    <source>
        <dbReference type="ARBA" id="ARBA00022490"/>
    </source>
</evidence>
<dbReference type="PROSITE" id="PS00107">
    <property type="entry name" value="PROTEIN_KINASE_ATP"/>
    <property type="match status" value="1"/>
</dbReference>
<dbReference type="InterPro" id="IPR031597">
    <property type="entry name" value="KELK"/>
</dbReference>
<dbReference type="CDD" id="cd00132">
    <property type="entry name" value="CRIB"/>
    <property type="match status" value="1"/>
</dbReference>
<keyword evidence="8" id="KW-0597">Phosphoprotein</keyword>
<feature type="compositionally biased region" description="Polar residues" evidence="24">
    <location>
        <begin position="504"/>
        <end position="515"/>
    </location>
</feature>
<feature type="region of interest" description="Disordered" evidence="24">
    <location>
        <begin position="503"/>
        <end position="522"/>
    </location>
</feature>
<evidence type="ECO:0000256" key="16">
    <source>
        <dbReference type="ARBA" id="ARBA00023054"/>
    </source>
</evidence>
<evidence type="ECO:0000259" key="27">
    <source>
        <dbReference type="PROSITE" id="PS50081"/>
    </source>
</evidence>
<organism evidence="31 32">
    <name type="scientific">Pachycephala philippinensis</name>
    <name type="common">yellow-belllied whistler</name>
    <dbReference type="NCBI Taxonomy" id="449367"/>
    <lineage>
        <taxon>Eukaryota</taxon>
        <taxon>Metazoa</taxon>
        <taxon>Chordata</taxon>
        <taxon>Craniata</taxon>
        <taxon>Vertebrata</taxon>
        <taxon>Euteleostomi</taxon>
        <taxon>Archelosauria</taxon>
        <taxon>Archosauria</taxon>
        <taxon>Dinosauria</taxon>
        <taxon>Saurischia</taxon>
        <taxon>Theropoda</taxon>
        <taxon>Coelurosauria</taxon>
        <taxon>Aves</taxon>
        <taxon>Neognathae</taxon>
        <taxon>Neoaves</taxon>
        <taxon>Telluraves</taxon>
        <taxon>Australaves</taxon>
        <taxon>Passeriformes</taxon>
        <taxon>Corvoidea</taxon>
        <taxon>Pachycephalidae</taxon>
        <taxon>Pachycephala</taxon>
    </lineage>
</organism>
<keyword evidence="14" id="KW-0862">Zinc</keyword>
<proteinExistence type="inferred from homology"/>
<dbReference type="InterPro" id="IPR014930">
    <property type="entry name" value="Myotonic_dystrophy_kinase_coil"/>
</dbReference>
<dbReference type="InterPro" id="IPR017441">
    <property type="entry name" value="Protein_kinase_ATP_BS"/>
</dbReference>
<evidence type="ECO:0000313" key="31">
    <source>
        <dbReference type="EMBL" id="NXI00831.1"/>
    </source>
</evidence>
<evidence type="ECO:0000256" key="5">
    <source>
        <dbReference type="ARBA" id="ARBA00012513"/>
    </source>
</evidence>
<evidence type="ECO:0000256" key="20">
    <source>
        <dbReference type="ARBA" id="ARBA00073692"/>
    </source>
</evidence>
<dbReference type="CDD" id="cd01243">
    <property type="entry name" value="PH_MRCK"/>
    <property type="match status" value="1"/>
</dbReference>
<dbReference type="SMART" id="SM00133">
    <property type="entry name" value="S_TK_X"/>
    <property type="match status" value="1"/>
</dbReference>
<keyword evidence="13 31" id="KW-0418">Kinase</keyword>
<keyword evidence="11 22" id="KW-0547">Nucleotide-binding</keyword>
<keyword evidence="10" id="KW-0479">Metal-binding</keyword>
<dbReference type="PROSITE" id="PS50219">
    <property type="entry name" value="CNH"/>
    <property type="match status" value="1"/>
</dbReference>
<dbReference type="FunFam" id="1.10.510.10:FF:000014">
    <property type="entry name" value="Non-specific serine/threonine protein kinase"/>
    <property type="match status" value="1"/>
</dbReference>
<dbReference type="InterPro" id="IPR008271">
    <property type="entry name" value="Ser/Thr_kinase_AS"/>
</dbReference>
<evidence type="ECO:0000256" key="12">
    <source>
        <dbReference type="ARBA" id="ARBA00022771"/>
    </source>
</evidence>
<dbReference type="InterPro" id="IPR046349">
    <property type="entry name" value="C1-like_sf"/>
</dbReference>
<comment type="caution">
    <text evidence="31">The sequence shown here is derived from an EMBL/GenBank/DDBJ whole genome shotgun (WGS) entry which is preliminary data.</text>
</comment>
<evidence type="ECO:0000256" key="21">
    <source>
        <dbReference type="ARBA" id="ARBA00076683"/>
    </source>
</evidence>
<evidence type="ECO:0000256" key="3">
    <source>
        <dbReference type="ARBA" id="ARBA00004510"/>
    </source>
</evidence>
<dbReference type="Gene3D" id="2.30.29.30">
    <property type="entry name" value="Pleckstrin-homology domain (PH domain)/Phosphotyrosine-binding domain (PTB)"/>
    <property type="match status" value="1"/>
</dbReference>
<feature type="region of interest" description="Disordered" evidence="24">
    <location>
        <begin position="1603"/>
        <end position="1731"/>
    </location>
</feature>
<dbReference type="GO" id="GO:0030027">
    <property type="term" value="C:lamellipodium"/>
    <property type="evidence" value="ECO:0007669"/>
    <property type="project" value="UniProtKB-SubCell"/>
</dbReference>
<evidence type="ECO:0000256" key="2">
    <source>
        <dbReference type="ARBA" id="ARBA00004496"/>
    </source>
</evidence>
<evidence type="ECO:0000259" key="25">
    <source>
        <dbReference type="PROSITE" id="PS50003"/>
    </source>
</evidence>
<dbReference type="InterPro" id="IPR002219">
    <property type="entry name" value="PKC_DAG/PE"/>
</dbReference>
<evidence type="ECO:0000256" key="4">
    <source>
        <dbReference type="ARBA" id="ARBA00005719"/>
    </source>
</evidence>
<dbReference type="InterPro" id="IPR011993">
    <property type="entry name" value="PH-like_dom_sf"/>
</dbReference>
<dbReference type="InterPro" id="IPR050839">
    <property type="entry name" value="Rho-assoc_Ser/Thr_Kinase"/>
</dbReference>
<feature type="compositionally biased region" description="Basic and acidic residues" evidence="24">
    <location>
        <begin position="642"/>
        <end position="654"/>
    </location>
</feature>
<dbReference type="FunFam" id="1.20.5.340:FF:000010">
    <property type="entry name" value="Non-specific serine/threonine protein kinase"/>
    <property type="match status" value="1"/>
</dbReference>
<protein>
    <recommendedName>
        <fullName evidence="20">Serine/threonine-protein kinase MRCK alpha</fullName>
        <ecNumber evidence="5">2.7.11.1</ecNumber>
    </recommendedName>
    <alternativeName>
        <fullName evidence="21">CDC42-binding protein kinase alpha</fullName>
    </alternativeName>
</protein>
<dbReference type="Pfam" id="PF15796">
    <property type="entry name" value="KELK"/>
    <property type="match status" value="1"/>
</dbReference>
<dbReference type="EMBL" id="VWZT01010035">
    <property type="protein sequence ID" value="NXI00831.1"/>
    <property type="molecule type" value="Genomic_DNA"/>
</dbReference>
<keyword evidence="12" id="KW-0863">Zinc-finger</keyword>
<comment type="subcellular location">
    <subcellularLocation>
        <location evidence="3">Cell projection</location>
        <location evidence="3">Lamellipodium</location>
    </subcellularLocation>
    <subcellularLocation>
        <location evidence="2">Cytoplasm</location>
    </subcellularLocation>
</comment>
<feature type="domain" description="AGC-kinase C-terminal" evidence="30">
    <location>
        <begin position="344"/>
        <end position="414"/>
    </location>
</feature>
<dbReference type="InterPro" id="IPR001180">
    <property type="entry name" value="CNH_dom"/>
</dbReference>
<dbReference type="SUPFAM" id="SSF57889">
    <property type="entry name" value="Cysteine-rich domain"/>
    <property type="match status" value="1"/>
</dbReference>
<dbReference type="SMART" id="SM00109">
    <property type="entry name" value="C1"/>
    <property type="match status" value="1"/>
</dbReference>
<evidence type="ECO:0000256" key="13">
    <source>
        <dbReference type="ARBA" id="ARBA00022777"/>
    </source>
</evidence>
<feature type="domain" description="Protein kinase" evidence="26">
    <location>
        <begin position="77"/>
        <end position="343"/>
    </location>
</feature>
<dbReference type="SMART" id="SM00233">
    <property type="entry name" value="PH"/>
    <property type="match status" value="1"/>
</dbReference>
<evidence type="ECO:0000259" key="29">
    <source>
        <dbReference type="PROSITE" id="PS50219"/>
    </source>
</evidence>
<evidence type="ECO:0000256" key="23">
    <source>
        <dbReference type="SAM" id="Coils"/>
    </source>
</evidence>
<evidence type="ECO:0000256" key="11">
    <source>
        <dbReference type="ARBA" id="ARBA00022741"/>
    </source>
</evidence>
<dbReference type="FunFam" id="3.30.200.20:FF:001055">
    <property type="entry name" value="Serine/threonine-protein kinase MRCK beta"/>
    <property type="match status" value="1"/>
</dbReference>
<feature type="compositionally biased region" description="Low complexity" evidence="24">
    <location>
        <begin position="1695"/>
        <end position="1706"/>
    </location>
</feature>
<dbReference type="PROSITE" id="PS50011">
    <property type="entry name" value="PROTEIN_KINASE_DOM"/>
    <property type="match status" value="1"/>
</dbReference>
<feature type="compositionally biased region" description="Polar residues" evidence="24">
    <location>
        <begin position="1603"/>
        <end position="1618"/>
    </location>
</feature>
<keyword evidence="7" id="KW-0723">Serine/threonine-protein kinase</keyword>
<dbReference type="PROSITE" id="PS51285">
    <property type="entry name" value="AGC_KINASE_CTER"/>
    <property type="match status" value="1"/>
</dbReference>
<dbReference type="InterPro" id="IPR000719">
    <property type="entry name" value="Prot_kinase_dom"/>
</dbReference>
<dbReference type="GO" id="GO:0005524">
    <property type="term" value="F:ATP binding"/>
    <property type="evidence" value="ECO:0007669"/>
    <property type="project" value="UniProtKB-UniRule"/>
</dbReference>
<keyword evidence="17" id="KW-0966">Cell projection</keyword>
<evidence type="ECO:0000256" key="17">
    <source>
        <dbReference type="ARBA" id="ARBA00023273"/>
    </source>
</evidence>
<dbReference type="GO" id="GO:0008270">
    <property type="term" value="F:zinc ion binding"/>
    <property type="evidence" value="ECO:0007669"/>
    <property type="project" value="UniProtKB-KW"/>
</dbReference>
<dbReference type="PROSITE" id="PS50003">
    <property type="entry name" value="PH_DOMAIN"/>
    <property type="match status" value="1"/>
</dbReference>
<feature type="compositionally biased region" description="Basic and acidic residues" evidence="24">
    <location>
        <begin position="1681"/>
        <end position="1694"/>
    </location>
</feature>
<feature type="domain" description="Phorbol-ester/DAG-type" evidence="27">
    <location>
        <begin position="1011"/>
        <end position="1061"/>
    </location>
</feature>
<comment type="cofactor">
    <cofactor evidence="1">
        <name>Mg(2+)</name>
        <dbReference type="ChEBI" id="CHEBI:18420"/>
    </cofactor>
</comment>
<evidence type="ECO:0000256" key="19">
    <source>
        <dbReference type="ARBA" id="ARBA00048679"/>
    </source>
</evidence>
<dbReference type="Gene3D" id="3.30.60.20">
    <property type="match status" value="1"/>
</dbReference>
<dbReference type="SUPFAM" id="SSF50729">
    <property type="entry name" value="PH domain-like"/>
    <property type="match status" value="1"/>
</dbReference>
<evidence type="ECO:0000256" key="1">
    <source>
        <dbReference type="ARBA" id="ARBA00001946"/>
    </source>
</evidence>
<dbReference type="CDD" id="cd05623">
    <property type="entry name" value="STKc_MRCK_alpha"/>
    <property type="match status" value="1"/>
</dbReference>
<evidence type="ECO:0000259" key="30">
    <source>
        <dbReference type="PROSITE" id="PS51285"/>
    </source>
</evidence>
<dbReference type="SMART" id="SM00285">
    <property type="entry name" value="PBD"/>
    <property type="match status" value="1"/>
</dbReference>
<dbReference type="Pfam" id="PF00433">
    <property type="entry name" value="Pkinase_C"/>
    <property type="match status" value="1"/>
</dbReference>
<dbReference type="FunFam" id="2.30.29.30:FF:000032">
    <property type="entry name" value="Non-specific serine/threonine protein kinase"/>
    <property type="match status" value="1"/>
</dbReference>
<dbReference type="Pfam" id="PF08826">
    <property type="entry name" value="DMPK_coil"/>
    <property type="match status" value="1"/>
</dbReference>
<feature type="compositionally biased region" description="Low complexity" evidence="24">
    <location>
        <begin position="1663"/>
        <end position="1679"/>
    </location>
</feature>
<sequence length="1731" mass="196591">MSGEVRLKQLEQFILDGPTQTNGQCFSVETLLDILICLYDECNNSPLRREKNILEYLEWAKPFTSKVKQMRLHKEDFEILKVIGRGAFGEVAVVKLKNADKVFAMKILNKWEMLKRAETACFREERDVLVNGDNQWITTLHYAFQDENYLYLVMDYYVGGDLLTLLSKFEDRLPEDMARFYLAEMVIAIDSVHQLHYVHRDIKPDNILMDMNGHIRLADFGSCLKLMEDGTVQSSVAVGTPDYISPEILQAMEDGKGKYGPECDWWSLGVCMYEMLYGETPFYAESLVETYGKIMNHKERFQFPAQVTDVSESAKDLIRRLICSREHRLGQNGIEDFKNHPFFAGIDWDNIRNCEAPYIPEVSSPTDTSNFDVDDDCLKNSETMPPPSHTAFSGHHLPFVGFTYTSSCVLSDRSCLRLTAGPPSMDLDASIQRTLEDSLATEAYERRIRRLEQEKLELSRKLQESTQTVQALQYSTVDGPITASKDLEIKSLKEEIEKLKKQVTESGQLEQQLEEASTARRELDDASRQIKAFEKQVKTLKQEREDLNKELAESSDRLKSQAKELKDAHSQRKLAMQEFSEMNERLTDLHSQKQKLARQLRDKEEEMEVVMQKVESLRQELRRTERLKKELEVQAEAAAAEASKDRKLRERSEQYSKQLESEVEGLKQKQVGRSPGVSSIEHQQEITKLKADLEKKSVFYEEELSKREMMHANEIKSLKKELWDAERQQLALKKEIMVLKDKLEKTRRENQSEREEFETEFKQKYEREKILLTEENKKLTNELDKLTTMFERLSMNNRQLEEEMRDLADKKESVAHWEAQITEIIQWVSDEKDARGYLQALASKMTEELEALRNSSLGARATDMPWKMRRFAKLDMSARLELQSALDAEIRAKQAIQDELNKVKASCISTECKLQESEKKNMELLADIERLKKETEELRSEKGVKHQDSQNSFLAFLNAPTSALDQFERSPSCIPANKGRRVTDHPPRSIHTPTMRTAYIGSGLSAPKPKAHQFVVKSFNTPTKCNQCTSLMVGLIRQGCTCEVCGFSCHVTCADKAPAVCPIPPEQTKGPLGIDPQKGIGTAYEGHVRVPKPAGVKKGWQRALAVICDFKLFLYDVAEGKASQPSVVVSQVIDMRDEEFSVSSVLASDVIHANRKDIPCIFRVTASQLSASSNKCSILILADGENEKSKWVGVLNELHRILKKNKLKDRSVYVPKEAYDSTLPLIKTTQSAAIIDHERIALGNEEGLFVVHVTKDEIIRVGDNKKVHQIELIPSEQLIAVISGRNRHVRLFPMAALDGRETEFYKLAETKGCQSIVSGHVRHGALTCLCVAMKRQVLCYELNQSKTRHKKIKEIQVQGNVQWMSIFSDRLCVGYQSGFLKYPLHGEGSPYSLLHPDDHTLSFISQQPTDAICAVEISNKEYLLCFSSVGVYVDCQGRRSRQQELMWPATPSSCCYNAPYLSVYSENAIDIFDVNSMEWIQTIPLKKVRPLNTEGSLNLLGLETVRLIYFKNKMAEGDELVVPETSDNSRKQMVRNINNKRRYSFRVPEEERMQQRRSMLRDPEMRNKLISNPTNFNHIAHMGPGDGIQILKDLPMNLRPQESRTVFSGSVSIPSITKSRTEPGRSMSASSGLAARSSAQNGSALRREFSGGSYGAKRQPMASPSDGSLSSGGLDQGSDAPTRDYEREDSDSPRHSTASNSSNLSSPPSPVSPHKTKSLSLESSDHVSWDS</sequence>
<evidence type="ECO:0000256" key="7">
    <source>
        <dbReference type="ARBA" id="ARBA00022527"/>
    </source>
</evidence>
<evidence type="ECO:0000256" key="14">
    <source>
        <dbReference type="ARBA" id="ARBA00022833"/>
    </source>
</evidence>
<feature type="non-terminal residue" evidence="31">
    <location>
        <position position="1"/>
    </location>
</feature>
<dbReference type="GO" id="GO:0005737">
    <property type="term" value="C:cytoplasm"/>
    <property type="evidence" value="ECO:0007669"/>
    <property type="project" value="UniProtKB-SubCell"/>
</dbReference>
<evidence type="ECO:0000256" key="22">
    <source>
        <dbReference type="PROSITE-ProRule" id="PRU10141"/>
    </source>
</evidence>
<dbReference type="Gene3D" id="1.20.5.340">
    <property type="match status" value="1"/>
</dbReference>
<feature type="compositionally biased region" description="Basic and acidic residues" evidence="24">
    <location>
        <begin position="551"/>
        <end position="570"/>
    </location>
</feature>
<comment type="similarity">
    <text evidence="4">Belongs to the protein kinase superfamily. AGC Ser/Thr protein kinase family. DMPK subfamily.</text>
</comment>
<dbReference type="PROSITE" id="PS50081">
    <property type="entry name" value="ZF_DAG_PE_2"/>
    <property type="match status" value="1"/>
</dbReference>
<evidence type="ECO:0000256" key="8">
    <source>
        <dbReference type="ARBA" id="ARBA00022553"/>
    </source>
</evidence>
<keyword evidence="15 22" id="KW-0067">ATP-binding</keyword>
<dbReference type="InterPro" id="IPR011009">
    <property type="entry name" value="Kinase-like_dom_sf"/>
</dbReference>
<accession>A0A7K9PQD6</accession>
<dbReference type="CDD" id="cd20864">
    <property type="entry name" value="C1_MRCKalpha"/>
    <property type="match status" value="1"/>
</dbReference>
<dbReference type="Pfam" id="PF00130">
    <property type="entry name" value="C1_1"/>
    <property type="match status" value="1"/>
</dbReference>
<feature type="coiled-coil region" evidence="23">
    <location>
        <begin position="715"/>
        <end position="820"/>
    </location>
</feature>
<feature type="compositionally biased region" description="Low complexity" evidence="24">
    <location>
        <begin position="1624"/>
        <end position="1639"/>
    </location>
</feature>
<dbReference type="Pfam" id="PF00069">
    <property type="entry name" value="Pkinase"/>
    <property type="match status" value="1"/>
</dbReference>
<keyword evidence="9" id="KW-0808">Transferase</keyword>
<dbReference type="InterPro" id="IPR057529">
    <property type="entry name" value="MRCK/ROCK_PH"/>
</dbReference>
<dbReference type="SUPFAM" id="SSF56112">
    <property type="entry name" value="Protein kinase-like (PK-like)"/>
    <property type="match status" value="1"/>
</dbReference>
<dbReference type="SMART" id="SM00036">
    <property type="entry name" value="CNH"/>
    <property type="match status" value="1"/>
</dbReference>
<dbReference type="SMART" id="SM00220">
    <property type="entry name" value="S_TKc"/>
    <property type="match status" value="1"/>
</dbReference>
<feature type="non-terminal residue" evidence="31">
    <location>
        <position position="1731"/>
    </location>
</feature>
<evidence type="ECO:0000256" key="10">
    <source>
        <dbReference type="ARBA" id="ARBA00022723"/>
    </source>
</evidence>
<dbReference type="GO" id="GO:0042641">
    <property type="term" value="C:actomyosin"/>
    <property type="evidence" value="ECO:0007669"/>
    <property type="project" value="TreeGrafter"/>
</dbReference>
<dbReference type="PROSITE" id="PS50108">
    <property type="entry name" value="CRIB"/>
    <property type="match status" value="1"/>
</dbReference>
<dbReference type="Pfam" id="PF00780">
    <property type="entry name" value="CNH"/>
    <property type="match status" value="1"/>
</dbReference>
<feature type="domain" description="CRIB" evidence="28">
    <location>
        <begin position="1570"/>
        <end position="1583"/>
    </location>
</feature>
<dbReference type="Gene3D" id="1.10.510.10">
    <property type="entry name" value="Transferase(Phosphotransferase) domain 1"/>
    <property type="match status" value="1"/>
</dbReference>
<dbReference type="GO" id="GO:0004674">
    <property type="term" value="F:protein serine/threonine kinase activity"/>
    <property type="evidence" value="ECO:0007669"/>
    <property type="project" value="UniProtKB-KW"/>
</dbReference>
<feature type="domain" description="CNH" evidence="29">
    <location>
        <begin position="1226"/>
        <end position="1498"/>
    </location>
</feature>
<dbReference type="Pfam" id="PF25346">
    <property type="entry name" value="PH_MRCK"/>
    <property type="match status" value="1"/>
</dbReference>
<evidence type="ECO:0000259" key="28">
    <source>
        <dbReference type="PROSITE" id="PS50108"/>
    </source>
</evidence>
<feature type="region of interest" description="Disordered" evidence="24">
    <location>
        <begin position="551"/>
        <end position="571"/>
    </location>
</feature>
<feature type="domain" description="PH" evidence="25">
    <location>
        <begin position="1081"/>
        <end position="1200"/>
    </location>
</feature>
<dbReference type="InterPro" id="IPR000961">
    <property type="entry name" value="AGC-kinase_C"/>
</dbReference>
<evidence type="ECO:0000256" key="9">
    <source>
        <dbReference type="ARBA" id="ARBA00022679"/>
    </source>
</evidence>
<dbReference type="PANTHER" id="PTHR22988:SF31">
    <property type="entry name" value="SERINE_THREONINE-PROTEIN KINASE MRCK ALPHA"/>
    <property type="match status" value="1"/>
</dbReference>
<evidence type="ECO:0000256" key="15">
    <source>
        <dbReference type="ARBA" id="ARBA00022840"/>
    </source>
</evidence>
<dbReference type="EC" id="2.7.11.1" evidence="5"/>
<name>A0A7K9PQD6_9CORV</name>
<dbReference type="PROSITE" id="PS00479">
    <property type="entry name" value="ZF_DAG_PE_1"/>
    <property type="match status" value="1"/>
</dbReference>
<dbReference type="SUPFAM" id="SSF50978">
    <property type="entry name" value="WD40 repeat-like"/>
    <property type="match status" value="1"/>
</dbReference>
<dbReference type="FunFam" id="3.30.60.20:FF:000005">
    <property type="entry name" value="Non-specific serine/threonine protein kinase"/>
    <property type="match status" value="1"/>
</dbReference>
<dbReference type="InterPro" id="IPR026611">
    <property type="entry name" value="MRCK_alpha_cat"/>
</dbReference>
<dbReference type="GO" id="GO:0031032">
    <property type="term" value="P:actomyosin structure organization"/>
    <property type="evidence" value="ECO:0007669"/>
    <property type="project" value="TreeGrafter"/>
</dbReference>
<dbReference type="InterPro" id="IPR001849">
    <property type="entry name" value="PH_domain"/>
</dbReference>
<feature type="region of interest" description="Disordered" evidence="24">
    <location>
        <begin position="638"/>
        <end position="683"/>
    </location>
</feature>
<dbReference type="PROSITE" id="PS00108">
    <property type="entry name" value="PROTEIN_KINASE_ST"/>
    <property type="match status" value="1"/>
</dbReference>
<evidence type="ECO:0000259" key="26">
    <source>
        <dbReference type="PROSITE" id="PS50011"/>
    </source>
</evidence>
<keyword evidence="16 23" id="KW-0175">Coiled coil</keyword>
<evidence type="ECO:0000256" key="24">
    <source>
        <dbReference type="SAM" id="MobiDB-lite"/>
    </source>
</evidence>
<dbReference type="InterPro" id="IPR000095">
    <property type="entry name" value="CRIB_dom"/>
</dbReference>
<dbReference type="PANTHER" id="PTHR22988">
    <property type="entry name" value="MYOTONIC DYSTROPHY S/T KINASE-RELATED"/>
    <property type="match status" value="1"/>
</dbReference>
<dbReference type="Proteomes" id="UP000570547">
    <property type="component" value="Unassembled WGS sequence"/>
</dbReference>